<evidence type="ECO:0000259" key="1">
    <source>
        <dbReference type="Pfam" id="PF09940"/>
    </source>
</evidence>
<dbReference type="Gene3D" id="3.50.30.90">
    <property type="match status" value="1"/>
</dbReference>
<dbReference type="STRING" id="1797593.A3A65_02890"/>
<dbReference type="Gene3D" id="3.40.630.10">
    <property type="entry name" value="Zn peptidases"/>
    <property type="match status" value="1"/>
</dbReference>
<reference evidence="3 4" key="1">
    <citation type="journal article" date="2016" name="Nat. Commun.">
        <title>Thousands of microbial genomes shed light on interconnected biogeochemical processes in an aquifer system.</title>
        <authorList>
            <person name="Anantharaman K."/>
            <person name="Brown C.T."/>
            <person name="Hug L.A."/>
            <person name="Sharon I."/>
            <person name="Castelle C.J."/>
            <person name="Probst A.J."/>
            <person name="Thomas B.C."/>
            <person name="Singh A."/>
            <person name="Wilkins M.J."/>
            <person name="Karaoz U."/>
            <person name="Brodie E.L."/>
            <person name="Williams K.H."/>
            <person name="Hubbard S.S."/>
            <person name="Banfield J.F."/>
        </authorList>
    </citation>
    <scope>NUCLEOTIDE SEQUENCE [LARGE SCALE GENOMIC DNA]</scope>
</reference>
<accession>A0A1G1W3K1</accession>
<evidence type="ECO:0008006" key="5">
    <source>
        <dbReference type="Google" id="ProtNLM"/>
    </source>
</evidence>
<dbReference type="EMBL" id="MHCL01000007">
    <property type="protein sequence ID" value="OGY21967.1"/>
    <property type="molecule type" value="Genomic_DNA"/>
</dbReference>
<evidence type="ECO:0000313" key="4">
    <source>
        <dbReference type="Proteomes" id="UP000176723"/>
    </source>
</evidence>
<evidence type="ECO:0000259" key="2">
    <source>
        <dbReference type="Pfam" id="PF16254"/>
    </source>
</evidence>
<evidence type="ECO:0000313" key="3">
    <source>
        <dbReference type="EMBL" id="OGY21967.1"/>
    </source>
</evidence>
<dbReference type="Proteomes" id="UP000176723">
    <property type="component" value="Unassembled WGS sequence"/>
</dbReference>
<feature type="domain" description="DUF2172" evidence="1">
    <location>
        <begin position="56"/>
        <end position="150"/>
    </location>
</feature>
<dbReference type="Pfam" id="PF09940">
    <property type="entry name" value="DUF2172"/>
    <property type="match status" value="1"/>
</dbReference>
<name>A0A1G1W3K1_9BACT</name>
<gene>
    <name evidence="3" type="ORF">A3A65_02890</name>
</gene>
<protein>
    <recommendedName>
        <fullName evidence="5">Peptidase M28 domain-containing protein</fullName>
    </recommendedName>
</protein>
<feature type="domain" description="DUF4910" evidence="2">
    <location>
        <begin position="5"/>
        <end position="346"/>
    </location>
</feature>
<dbReference type="InterPro" id="IPR032589">
    <property type="entry name" value="DUF4910"/>
</dbReference>
<dbReference type="AlphaFoldDB" id="A0A1G1W3K1"/>
<dbReference type="SUPFAM" id="SSF53187">
    <property type="entry name" value="Zn-dependent exopeptidases"/>
    <property type="match status" value="1"/>
</dbReference>
<comment type="caution">
    <text evidence="3">The sequence shown here is derived from an EMBL/GenBank/DDBJ whole genome shotgun (WGS) entry which is preliminary data.</text>
</comment>
<sequence length="433" mass="49907">MEIKKLIEESYLLRRAYVSDDVVRALDNLKKYSNVKSRDFLFPSGKEYNGWMVPKKWDVKEAKILRNGRIVYDGLKHPLGVITNSSSFVGKVSKKKLVEHLHFAPNRPDAIPYHFRLQYRPWESDWGFCVPKTLYNSLKPGTYEVVLKTTLIKGVMVSREFILAGKSKYTIIFVAHVDHPGQANDDLTGCAVGIALLNELAKRYRKPRYTYKLLLTQEILGSVFYLHTMKKQELTALTYGLFLEMLGNKNTLHLQKSLLGDTYIDRVAMLALRKFRNPRISDFRESAGNDEIVFEAPGIEIPMPSISRWPYPEYHTSDDNLKIIHESKLQESVKYLLEMVFILEHDWVLTRIFDGLVSLANPKYDLYVDPGQIIGGGLHKNKALEGFQYQMPRYLTGKYAISDLAAIFEIDFGWLVDYFKNMEKKKLVSLSGI</sequence>
<dbReference type="Pfam" id="PF16254">
    <property type="entry name" value="DUF4910"/>
    <property type="match status" value="1"/>
</dbReference>
<dbReference type="InterPro" id="IPR032610">
    <property type="entry name" value="DUF2172"/>
</dbReference>
<proteinExistence type="predicted"/>
<organism evidence="3 4">
    <name type="scientific">Candidatus Chisholmbacteria bacterium RIFCSPLOWO2_01_FULL_49_14</name>
    <dbReference type="NCBI Taxonomy" id="1797593"/>
    <lineage>
        <taxon>Bacteria</taxon>
        <taxon>Candidatus Chisholmiibacteriota</taxon>
    </lineage>
</organism>